<dbReference type="Gene3D" id="2.40.30.10">
    <property type="entry name" value="Translation factors"/>
    <property type="match status" value="2"/>
</dbReference>
<keyword evidence="8" id="KW-0342">GTP-binding</keyword>
<dbReference type="InterPro" id="IPR004161">
    <property type="entry name" value="EFTu-like_2"/>
</dbReference>
<dbReference type="Gene3D" id="3.40.50.300">
    <property type="entry name" value="P-loop containing nucleotide triphosphate hydrolases"/>
    <property type="match status" value="1"/>
</dbReference>
<protein>
    <submittedName>
        <fullName evidence="12">HBS1, eRF3-like GTPase involved in mRNA''no-go decay</fullName>
    </submittedName>
</protein>
<evidence type="ECO:0000256" key="4">
    <source>
        <dbReference type="ARBA" id="ARBA00022490"/>
    </source>
</evidence>
<feature type="domain" description="Tr-type G" evidence="11">
    <location>
        <begin position="365"/>
        <end position="591"/>
    </location>
</feature>
<dbReference type="FunFam" id="3.40.50.300:FF:000204">
    <property type="entry name" value="Translation elongation factor Tu"/>
    <property type="match status" value="1"/>
</dbReference>
<keyword evidence="5" id="KW-0547">Nucleotide-binding</keyword>
<proteinExistence type="inferred from homology"/>
<dbReference type="Pfam" id="PF22594">
    <property type="entry name" value="GTP-eEF1A_C"/>
    <property type="match status" value="1"/>
</dbReference>
<dbReference type="InterPro" id="IPR054696">
    <property type="entry name" value="GTP-eEF1A_C"/>
</dbReference>
<gene>
    <name evidence="12" type="primary">HBS1</name>
    <name evidence="12" type="ORF">Esi_0314_0016</name>
</gene>
<dbReference type="InterPro" id="IPR009001">
    <property type="entry name" value="Transl_elong_EF1A/Init_IF2_C"/>
</dbReference>
<evidence type="ECO:0000256" key="3">
    <source>
        <dbReference type="ARBA" id="ARBA00007249"/>
    </source>
</evidence>
<dbReference type="PROSITE" id="PS51722">
    <property type="entry name" value="G_TR_2"/>
    <property type="match status" value="1"/>
</dbReference>
<evidence type="ECO:0000313" key="13">
    <source>
        <dbReference type="Proteomes" id="UP000002630"/>
    </source>
</evidence>
<dbReference type="CDD" id="cd01883">
    <property type="entry name" value="EF1_alpha"/>
    <property type="match status" value="1"/>
</dbReference>
<feature type="compositionally biased region" description="Low complexity" evidence="10">
    <location>
        <begin position="337"/>
        <end position="354"/>
    </location>
</feature>
<dbReference type="Pfam" id="PF03144">
    <property type="entry name" value="GTP_EFTU_D2"/>
    <property type="match status" value="1"/>
</dbReference>
<dbReference type="GO" id="GO:0003924">
    <property type="term" value="F:GTPase activity"/>
    <property type="evidence" value="ECO:0007669"/>
    <property type="project" value="InterPro"/>
</dbReference>
<evidence type="ECO:0000256" key="6">
    <source>
        <dbReference type="ARBA" id="ARBA00022801"/>
    </source>
</evidence>
<dbReference type="AlphaFoldDB" id="D8LL19"/>
<dbReference type="STRING" id="2880.D8LL19"/>
<comment type="similarity">
    <text evidence="3">Belongs to the TRAFAC class translation factor GTPase superfamily. Classic translation factor GTPase family. EF-Tu/EF-1A subfamily.</text>
</comment>
<dbReference type="OrthoDB" id="342024at2759"/>
<evidence type="ECO:0000256" key="9">
    <source>
        <dbReference type="ARBA" id="ARBA00049117"/>
    </source>
</evidence>
<dbReference type="InterPro" id="IPR000795">
    <property type="entry name" value="T_Tr_GTP-bd_dom"/>
</dbReference>
<sequence length="793" mass="82987">MARHRGVRNRQFSYDEGDEDYYDEEEEDRLVEEHRLQMLQARGDTADGSSSSRGGGGGGGISLSSYFDDLPGSAPRQQQRQQRAYDGREPPGHSDRHAPDKPPQPGGHDEAADAELVAAIAAELESRLGAGRFSSEQVRLAVRTSEYEVDTAEVILLSASGASSSSEPQVQFGGGNSNSSHRTATAATTAVVPPPPGSPPDATVYDNSSPSSLAFGLCVDGRPGAAASSRTTSAPSTTAVPAAAAAAATVQRFDFDTPSPDDLNLSKQAAARGGGGGGGRKTDNFSSPKAKVVHISDTTPKSTAAGRKSITGTPTAAAATRTPTKTRVQSPTGGGISAPSPQQSAAAAAAAAAMDESDDAQAGGKERLAMVVIGHVDAGKSTLMGQVLVQMGQVTQRALHKQEKEAREAGKASFFLAWVMDEDQEERAHGVTIEVAQKHIETETKLVTLLDAPGHRDFIPKMISGASAADAAVLVVPAAVGEFESGFQANGQTKEHAMLAKALGVNQLLVVVNKLDATDPPWSEARYEAVKAEVGPFLARTGFRPKKVRFLPASGLSAENVSKRTEGGPLSSWYDGPTLLEAIDSFQAAPRATDKAFRMCVADVTSSGKGVSVSGRVVQGRLRSGDKVVVMPLEDPATAARLERNGAPARTARAGDNAEVTLSGVDPSRVVVGNVVCKAGGVLPVVRRFNAQIVALPALEVPIIKGTEFQLHMHNLDVMVHCSKLVSLTNTAGTVLKARPRCVPTGSTAHIRITCQRPICLEKYGDCRALGRFVLRQKGATVAVGLVLDTEIR</sequence>
<dbReference type="SUPFAM" id="SSF52540">
    <property type="entry name" value="P-loop containing nucleoside triphosphate hydrolases"/>
    <property type="match status" value="1"/>
</dbReference>
<dbReference type="Pfam" id="PF00009">
    <property type="entry name" value="GTP_EFTU"/>
    <property type="match status" value="1"/>
</dbReference>
<keyword evidence="13" id="KW-1185">Reference proteome</keyword>
<dbReference type="EMBL" id="FN648503">
    <property type="protein sequence ID" value="CBN76113.1"/>
    <property type="molecule type" value="Genomic_DNA"/>
</dbReference>
<dbReference type="InterPro" id="IPR050100">
    <property type="entry name" value="TRAFAC_GTPase_members"/>
</dbReference>
<accession>D8LL19</accession>
<feature type="compositionally biased region" description="Basic and acidic residues" evidence="10">
    <location>
        <begin position="83"/>
        <end position="100"/>
    </location>
</feature>
<feature type="compositionally biased region" description="Acidic residues" evidence="10">
    <location>
        <begin position="15"/>
        <end position="30"/>
    </location>
</feature>
<dbReference type="EMBL" id="FN649745">
    <property type="protein sequence ID" value="CBN76113.1"/>
    <property type="molecule type" value="Genomic_DNA"/>
</dbReference>
<evidence type="ECO:0000256" key="8">
    <source>
        <dbReference type="ARBA" id="ARBA00023134"/>
    </source>
</evidence>
<dbReference type="PANTHER" id="PTHR23115">
    <property type="entry name" value="TRANSLATION FACTOR"/>
    <property type="match status" value="1"/>
</dbReference>
<keyword evidence="6" id="KW-0378">Hydrolase</keyword>
<comment type="subcellular location">
    <subcellularLocation>
        <location evidence="2">Cytoplasm</location>
    </subcellularLocation>
    <subcellularLocation>
        <location evidence="1">Plastid</location>
        <location evidence="1">Chloroplast</location>
    </subcellularLocation>
</comment>
<dbReference type="GO" id="GO:0006412">
    <property type="term" value="P:translation"/>
    <property type="evidence" value="ECO:0007669"/>
    <property type="project" value="UniProtKB-KW"/>
</dbReference>
<dbReference type="CDD" id="cd04093">
    <property type="entry name" value="HBS1_C_III"/>
    <property type="match status" value="1"/>
</dbReference>
<evidence type="ECO:0000256" key="5">
    <source>
        <dbReference type="ARBA" id="ARBA00022741"/>
    </source>
</evidence>
<evidence type="ECO:0000256" key="10">
    <source>
        <dbReference type="SAM" id="MobiDB-lite"/>
    </source>
</evidence>
<dbReference type="SUPFAM" id="SSF50447">
    <property type="entry name" value="Translation proteins"/>
    <property type="match status" value="1"/>
</dbReference>
<feature type="region of interest" description="Disordered" evidence="10">
    <location>
        <begin position="1"/>
        <end position="117"/>
    </location>
</feature>
<dbReference type="PRINTS" id="PR00315">
    <property type="entry name" value="ELONGATNFCT"/>
</dbReference>
<dbReference type="SUPFAM" id="SSF50465">
    <property type="entry name" value="EF-Tu/eEF-1alpha/eIF2-gamma C-terminal domain"/>
    <property type="match status" value="1"/>
</dbReference>
<keyword evidence="7" id="KW-0648">Protein biosynthesis</keyword>
<dbReference type="FunFam" id="2.40.30.10:FF:000070">
    <property type="entry name" value="Translation elongation factor EF-1 subunit"/>
    <property type="match status" value="1"/>
</dbReference>
<dbReference type="InParanoid" id="D8LL19"/>
<feature type="compositionally biased region" description="Low complexity" evidence="10">
    <location>
        <begin position="311"/>
        <end position="327"/>
    </location>
</feature>
<evidence type="ECO:0000259" key="11">
    <source>
        <dbReference type="PROSITE" id="PS51722"/>
    </source>
</evidence>
<comment type="catalytic activity">
    <reaction evidence="9">
        <text>GTP + H2O = GDP + phosphate + H(+)</text>
        <dbReference type="Rhea" id="RHEA:19669"/>
        <dbReference type="ChEBI" id="CHEBI:15377"/>
        <dbReference type="ChEBI" id="CHEBI:15378"/>
        <dbReference type="ChEBI" id="CHEBI:37565"/>
        <dbReference type="ChEBI" id="CHEBI:43474"/>
        <dbReference type="ChEBI" id="CHEBI:58189"/>
    </reaction>
    <physiologicalReaction direction="left-to-right" evidence="9">
        <dbReference type="Rhea" id="RHEA:19670"/>
    </physiologicalReaction>
</comment>
<name>D8LL19_ECTSI</name>
<organism evidence="12 13">
    <name type="scientific">Ectocarpus siliculosus</name>
    <name type="common">Brown alga</name>
    <name type="synonym">Conferva siliculosa</name>
    <dbReference type="NCBI Taxonomy" id="2880"/>
    <lineage>
        <taxon>Eukaryota</taxon>
        <taxon>Sar</taxon>
        <taxon>Stramenopiles</taxon>
        <taxon>Ochrophyta</taxon>
        <taxon>PX clade</taxon>
        <taxon>Phaeophyceae</taxon>
        <taxon>Ectocarpales</taxon>
        <taxon>Ectocarpaceae</taxon>
        <taxon>Ectocarpus</taxon>
    </lineage>
</organism>
<reference evidence="12 13" key="1">
    <citation type="journal article" date="2010" name="Nature">
        <title>The Ectocarpus genome and the independent evolution of multicellularity in brown algae.</title>
        <authorList>
            <person name="Cock J.M."/>
            <person name="Sterck L."/>
            <person name="Rouze P."/>
            <person name="Scornet D."/>
            <person name="Allen A.E."/>
            <person name="Amoutzias G."/>
            <person name="Anthouard V."/>
            <person name="Artiguenave F."/>
            <person name="Aury J.M."/>
            <person name="Badger J.H."/>
            <person name="Beszteri B."/>
            <person name="Billiau K."/>
            <person name="Bonnet E."/>
            <person name="Bothwell J.H."/>
            <person name="Bowler C."/>
            <person name="Boyen C."/>
            <person name="Brownlee C."/>
            <person name="Carrano C.J."/>
            <person name="Charrier B."/>
            <person name="Cho G.Y."/>
            <person name="Coelho S.M."/>
            <person name="Collen J."/>
            <person name="Corre E."/>
            <person name="Da Silva C."/>
            <person name="Delage L."/>
            <person name="Delaroque N."/>
            <person name="Dittami S.M."/>
            <person name="Doulbeau S."/>
            <person name="Elias M."/>
            <person name="Farnham G."/>
            <person name="Gachon C.M."/>
            <person name="Gschloessl B."/>
            <person name="Heesch S."/>
            <person name="Jabbari K."/>
            <person name="Jubin C."/>
            <person name="Kawai H."/>
            <person name="Kimura K."/>
            <person name="Kloareg B."/>
            <person name="Kupper F.C."/>
            <person name="Lang D."/>
            <person name="Le Bail A."/>
            <person name="Leblanc C."/>
            <person name="Lerouge P."/>
            <person name="Lohr M."/>
            <person name="Lopez P.J."/>
            <person name="Martens C."/>
            <person name="Maumus F."/>
            <person name="Michel G."/>
            <person name="Miranda-Saavedra D."/>
            <person name="Morales J."/>
            <person name="Moreau H."/>
            <person name="Motomura T."/>
            <person name="Nagasato C."/>
            <person name="Napoli C.A."/>
            <person name="Nelson D.R."/>
            <person name="Nyvall-Collen P."/>
            <person name="Peters A.F."/>
            <person name="Pommier C."/>
            <person name="Potin P."/>
            <person name="Poulain J."/>
            <person name="Quesneville H."/>
            <person name="Read B."/>
            <person name="Rensing S.A."/>
            <person name="Ritter A."/>
            <person name="Rousvoal S."/>
            <person name="Samanta M."/>
            <person name="Samson G."/>
            <person name="Schroeder D.C."/>
            <person name="Segurens B."/>
            <person name="Strittmatter M."/>
            <person name="Tonon T."/>
            <person name="Tregear J.W."/>
            <person name="Valentin K."/>
            <person name="von Dassow P."/>
            <person name="Yamagishi T."/>
            <person name="Van de Peer Y."/>
            <person name="Wincker P."/>
        </authorList>
    </citation>
    <scope>NUCLEOTIDE SEQUENCE [LARGE SCALE GENOMIC DNA]</scope>
    <source>
        <strain evidence="13">Ec32 / CCAP1310/4</strain>
    </source>
</reference>
<evidence type="ECO:0000256" key="7">
    <source>
        <dbReference type="ARBA" id="ARBA00022917"/>
    </source>
</evidence>
<dbReference type="GO" id="GO:0009507">
    <property type="term" value="C:chloroplast"/>
    <property type="evidence" value="ECO:0007669"/>
    <property type="project" value="UniProtKB-SubCell"/>
</dbReference>
<dbReference type="eggNOG" id="KOG0458">
    <property type="taxonomic scope" value="Eukaryota"/>
</dbReference>
<evidence type="ECO:0000256" key="2">
    <source>
        <dbReference type="ARBA" id="ARBA00004496"/>
    </source>
</evidence>
<feature type="region of interest" description="Disordered" evidence="10">
    <location>
        <begin position="254"/>
        <end position="361"/>
    </location>
</feature>
<feature type="region of interest" description="Disordered" evidence="10">
    <location>
        <begin position="161"/>
        <end position="199"/>
    </location>
</feature>
<keyword evidence="4" id="KW-0963">Cytoplasm</keyword>
<dbReference type="FunFam" id="2.40.30.10:FF:000020">
    <property type="entry name" value="Translation elongation factor EF-1"/>
    <property type="match status" value="1"/>
</dbReference>
<dbReference type="GO" id="GO:0005525">
    <property type="term" value="F:GTP binding"/>
    <property type="evidence" value="ECO:0007669"/>
    <property type="project" value="UniProtKB-KW"/>
</dbReference>
<evidence type="ECO:0000256" key="1">
    <source>
        <dbReference type="ARBA" id="ARBA00004229"/>
    </source>
</evidence>
<dbReference type="Proteomes" id="UP000002630">
    <property type="component" value="Linkage Group LG20"/>
</dbReference>
<dbReference type="InterPro" id="IPR027417">
    <property type="entry name" value="P-loop_NTPase"/>
</dbReference>
<evidence type="ECO:0000313" key="12">
    <source>
        <dbReference type="EMBL" id="CBN76113.1"/>
    </source>
</evidence>
<dbReference type="InterPro" id="IPR009000">
    <property type="entry name" value="Transl_B-barrel_sf"/>
</dbReference>